<sequence length="125" mass="13830">MAITTLDRFADPFLLARQQGLQTFLSRVARHPLLSANPDLIAFLSLMKDEFTQYRAAHPSVGTLASMISETRRLVQTRVPSLCDDQSSSEDTGSGLTDLGVGLIGSKAMQQYEHEFRGYADEHVN</sequence>
<dbReference type="EMBL" id="UZAN01060568">
    <property type="protein sequence ID" value="VDP92718.1"/>
    <property type="molecule type" value="Genomic_DNA"/>
</dbReference>
<proteinExistence type="predicted"/>
<dbReference type="GO" id="GO:0035091">
    <property type="term" value="F:phosphatidylinositol binding"/>
    <property type="evidence" value="ECO:0007669"/>
    <property type="project" value="InterPro"/>
</dbReference>
<accession>A0A183B8B1</accession>
<dbReference type="Proteomes" id="UP000272942">
    <property type="component" value="Unassembled WGS sequence"/>
</dbReference>
<evidence type="ECO:0000313" key="4">
    <source>
        <dbReference type="WBParaSite" id="ECPE_0001548601-mRNA-1"/>
    </source>
</evidence>
<reference evidence="2 3" key="2">
    <citation type="submission" date="2018-11" db="EMBL/GenBank/DDBJ databases">
        <authorList>
            <consortium name="Pathogen Informatics"/>
        </authorList>
    </citation>
    <scope>NUCLEOTIDE SEQUENCE [LARGE SCALE GENOMIC DNA]</scope>
    <source>
        <strain evidence="2 3">Egypt</strain>
    </source>
</reference>
<evidence type="ECO:0000259" key="1">
    <source>
        <dbReference type="Pfam" id="PF00787"/>
    </source>
</evidence>
<keyword evidence="3" id="KW-1185">Reference proteome</keyword>
<reference evidence="4" key="1">
    <citation type="submission" date="2016-06" db="UniProtKB">
        <authorList>
            <consortium name="WormBaseParasite"/>
        </authorList>
    </citation>
    <scope>IDENTIFICATION</scope>
</reference>
<dbReference type="InterPro" id="IPR001683">
    <property type="entry name" value="PX_dom"/>
</dbReference>
<dbReference type="InterPro" id="IPR036871">
    <property type="entry name" value="PX_dom_sf"/>
</dbReference>
<dbReference type="WBParaSite" id="ECPE_0001548601-mRNA-1">
    <property type="protein sequence ID" value="ECPE_0001548601-mRNA-1"/>
    <property type="gene ID" value="ECPE_0001548601"/>
</dbReference>
<evidence type="ECO:0000313" key="2">
    <source>
        <dbReference type="EMBL" id="VDP92718.1"/>
    </source>
</evidence>
<dbReference type="OrthoDB" id="205639at2759"/>
<gene>
    <name evidence="2" type="ORF">ECPE_LOCUS15446</name>
</gene>
<dbReference type="SUPFAM" id="SSF64268">
    <property type="entry name" value="PX domain"/>
    <property type="match status" value="1"/>
</dbReference>
<dbReference type="Pfam" id="PF00787">
    <property type="entry name" value="PX"/>
    <property type="match status" value="1"/>
</dbReference>
<organism evidence="4">
    <name type="scientific">Echinostoma caproni</name>
    <dbReference type="NCBI Taxonomy" id="27848"/>
    <lineage>
        <taxon>Eukaryota</taxon>
        <taxon>Metazoa</taxon>
        <taxon>Spiralia</taxon>
        <taxon>Lophotrochozoa</taxon>
        <taxon>Platyhelminthes</taxon>
        <taxon>Trematoda</taxon>
        <taxon>Digenea</taxon>
        <taxon>Plagiorchiida</taxon>
        <taxon>Echinostomata</taxon>
        <taxon>Echinostomatoidea</taxon>
        <taxon>Echinostomatidae</taxon>
        <taxon>Echinostoma</taxon>
    </lineage>
</organism>
<feature type="domain" description="PX" evidence="1">
    <location>
        <begin position="7"/>
        <end position="45"/>
    </location>
</feature>
<dbReference type="Gene3D" id="3.30.1520.10">
    <property type="entry name" value="Phox-like domain"/>
    <property type="match status" value="1"/>
</dbReference>
<evidence type="ECO:0000313" key="3">
    <source>
        <dbReference type="Proteomes" id="UP000272942"/>
    </source>
</evidence>
<dbReference type="AlphaFoldDB" id="A0A183B8B1"/>
<protein>
    <submittedName>
        <fullName evidence="4">PX domain-containing protein</fullName>
    </submittedName>
</protein>
<name>A0A183B8B1_9TREM</name>